<comment type="caution">
    <text evidence="7">The sequence shown here is derived from an EMBL/GenBank/DDBJ whole genome shotgun (WGS) entry which is preliminary data.</text>
</comment>
<dbReference type="InterPro" id="IPR058939">
    <property type="entry name" value="Mtase_EDM2"/>
</dbReference>
<dbReference type="GO" id="GO:0006338">
    <property type="term" value="P:chromatin remodeling"/>
    <property type="evidence" value="ECO:0007669"/>
    <property type="project" value="UniProtKB-ARBA"/>
</dbReference>
<dbReference type="EMBL" id="NKXS01006413">
    <property type="protein sequence ID" value="PIN01457.1"/>
    <property type="molecule type" value="Genomic_DNA"/>
</dbReference>
<dbReference type="GO" id="GO:0008270">
    <property type="term" value="F:zinc ion binding"/>
    <property type="evidence" value="ECO:0007669"/>
    <property type="project" value="UniProtKB-KW"/>
</dbReference>
<evidence type="ECO:0000259" key="6">
    <source>
        <dbReference type="PROSITE" id="PS50089"/>
    </source>
</evidence>
<evidence type="ECO:0000313" key="8">
    <source>
        <dbReference type="Proteomes" id="UP000231279"/>
    </source>
</evidence>
<dbReference type="Gene3D" id="3.30.40.10">
    <property type="entry name" value="Zinc/RING finger domain, C3HC4 (zinc finger)"/>
    <property type="match status" value="2"/>
</dbReference>
<dbReference type="STRING" id="429701.A0A2G9G835"/>
<dbReference type="Proteomes" id="UP000231279">
    <property type="component" value="Unassembled WGS sequence"/>
</dbReference>
<dbReference type="InterPro" id="IPR001841">
    <property type="entry name" value="Znf_RING"/>
</dbReference>
<accession>A0A2G9G835</accession>
<dbReference type="InterPro" id="IPR013083">
    <property type="entry name" value="Znf_RING/FYVE/PHD"/>
</dbReference>
<evidence type="ECO:0000313" key="7">
    <source>
        <dbReference type="EMBL" id="PIN01457.1"/>
    </source>
</evidence>
<keyword evidence="4" id="KW-0862">Zinc</keyword>
<keyword evidence="7" id="KW-0808">Transferase</keyword>
<dbReference type="EC" id="2.1.1.43" evidence="7"/>
<evidence type="ECO:0000256" key="4">
    <source>
        <dbReference type="ARBA" id="ARBA00022833"/>
    </source>
</evidence>
<dbReference type="InterPro" id="IPR001965">
    <property type="entry name" value="Znf_PHD"/>
</dbReference>
<dbReference type="Pfam" id="PF26055">
    <property type="entry name" value="Mtase_EDM2"/>
    <property type="match status" value="1"/>
</dbReference>
<keyword evidence="1" id="KW-0479">Metal-binding</keyword>
<organism evidence="7 8">
    <name type="scientific">Handroanthus impetiginosus</name>
    <dbReference type="NCBI Taxonomy" id="429701"/>
    <lineage>
        <taxon>Eukaryota</taxon>
        <taxon>Viridiplantae</taxon>
        <taxon>Streptophyta</taxon>
        <taxon>Embryophyta</taxon>
        <taxon>Tracheophyta</taxon>
        <taxon>Spermatophyta</taxon>
        <taxon>Magnoliopsida</taxon>
        <taxon>eudicotyledons</taxon>
        <taxon>Gunneridae</taxon>
        <taxon>Pentapetalae</taxon>
        <taxon>asterids</taxon>
        <taxon>lamiids</taxon>
        <taxon>Lamiales</taxon>
        <taxon>Bignoniaceae</taxon>
        <taxon>Crescentiina</taxon>
        <taxon>Tabebuia alliance</taxon>
        <taxon>Handroanthus</taxon>
    </lineage>
</organism>
<dbReference type="Pfam" id="PF23004">
    <property type="entry name" value="PHDvar_NSD"/>
    <property type="match status" value="1"/>
</dbReference>
<name>A0A2G9G835_9LAMI</name>
<reference evidence="8" key="1">
    <citation type="journal article" date="2018" name="Gigascience">
        <title>Genome assembly of the Pink Ipe (Handroanthus impetiginosus, Bignoniaceae), a highly valued, ecologically keystone Neotropical timber forest tree.</title>
        <authorList>
            <person name="Silva-Junior O.B."/>
            <person name="Grattapaglia D."/>
            <person name="Novaes E."/>
            <person name="Collevatti R.G."/>
        </authorList>
    </citation>
    <scope>NUCLEOTIDE SEQUENCE [LARGE SCALE GENOMIC DNA]</scope>
    <source>
        <strain evidence="8">cv. UFG-1</strain>
    </source>
</reference>
<dbReference type="GO" id="GO:0008168">
    <property type="term" value="F:methyltransferase activity"/>
    <property type="evidence" value="ECO:0007669"/>
    <property type="project" value="UniProtKB-KW"/>
</dbReference>
<keyword evidence="7" id="KW-0489">Methyltransferase</keyword>
<dbReference type="InterPro" id="IPR055197">
    <property type="entry name" value="PHDvar_NSD"/>
</dbReference>
<feature type="domain" description="RING-type" evidence="6">
    <location>
        <begin position="180"/>
        <end position="245"/>
    </location>
</feature>
<keyword evidence="3 5" id="KW-0863">Zinc-finger</keyword>
<gene>
    <name evidence="7" type="ORF">CDL12_26035</name>
</gene>
<dbReference type="Pfam" id="PF22908">
    <property type="entry name" value="PHD_NSD"/>
    <property type="match status" value="1"/>
</dbReference>
<dbReference type="OrthoDB" id="21264at2759"/>
<keyword evidence="2" id="KW-0677">Repeat</keyword>
<dbReference type="GO" id="GO:0032259">
    <property type="term" value="P:methylation"/>
    <property type="evidence" value="ECO:0007669"/>
    <property type="project" value="UniProtKB-KW"/>
</dbReference>
<dbReference type="PROSITE" id="PS50089">
    <property type="entry name" value="ZF_RING_2"/>
    <property type="match status" value="1"/>
</dbReference>
<dbReference type="CDD" id="cd15565">
    <property type="entry name" value="PHD2_NSD"/>
    <property type="match status" value="1"/>
</dbReference>
<dbReference type="PANTHER" id="PTHR46235:SF13">
    <property type="entry name" value="EDM2-LIKE PROTEIN1"/>
    <property type="match status" value="1"/>
</dbReference>
<dbReference type="PANTHER" id="PTHR46235">
    <property type="entry name" value="PHD FINGER-CONTAINING PROTEIN DDB_G0268158"/>
    <property type="match status" value="1"/>
</dbReference>
<dbReference type="InterPro" id="IPR055198">
    <property type="entry name" value="NSD_PHD"/>
</dbReference>
<evidence type="ECO:0000256" key="5">
    <source>
        <dbReference type="PROSITE-ProRule" id="PRU00175"/>
    </source>
</evidence>
<dbReference type="AlphaFoldDB" id="A0A2G9G835"/>
<sequence>MSAKRKAFCQEMGIGKKPKVITFTDDVDVGDHDDSSDADKDELFDRVCALCDDGGELLCWLMEQNLPAFLSAMSAKRKAFCQETGIGKKPKVITFTDDEDVGDHDDSSDAEKDELFDRVCALCDDGGELLCCEGRCIRSFHPTVESGASSFCESLCYSSEEVGAIQTFLCKNCQYQRHQCFICGRLGSSDKSSGAEVFPCVSATCGHFYHPHCVSELLFPEDKEQAQELQKQIKAGNSFTCPAHKCYVCKKGEDKTMQFAICRRCPKAYHRQCLPRNISFECNDAKNIPQRAWENLLAANRILIYCLDHKISCKVLTPRRDHLLFPGVDGKTEQHPTELLPDKPKVLSERRSKAYGILTDENKVAKLSKEMTSEYTSGYSINKNKKNHAEKVSGLNLSSTMKSSKDVAISEPRKAKNPSMMKKINLFQGSGKSVSMMSVKRYKEKTAVRSVSTGSARTLRTAEMEKRIQALMKSSDSSINMEEFLDKQRRNCTQDKTITLGKVECSVQAIQAALKILQEGGAIEDAKAICAPAVLTQMVKWKKQLKVYLAPFIHGMRYTSFGRHFTNVDKLKQVVDRLCWYVRDGDTIVDFCCGSNDFSCLMKEGLDRMGKKCSFKNYDLIRPKNDFNFEKRDWMSICLEELPEGSNLIMGLNPPYGVQAFHANQFIDKALKFRPKLLILIVPKETERLDRKNTLYDLIWEDDHIFSGKSFYLPGSVDVHDQQMQQWNVDPPPLYLWSRPDWTTKHKAVALQCGHITNNGDTRYSGVSNYLMEENQDCYGDFSSVADGYGDINSILEDVPEASDDF</sequence>
<evidence type="ECO:0000256" key="3">
    <source>
        <dbReference type="ARBA" id="ARBA00022771"/>
    </source>
</evidence>
<evidence type="ECO:0000256" key="2">
    <source>
        <dbReference type="ARBA" id="ARBA00022737"/>
    </source>
</evidence>
<protein>
    <submittedName>
        <fullName evidence="7">Histone-lysine N-methyltransferase</fullName>
        <ecNumber evidence="7">2.1.1.43</ecNumber>
    </submittedName>
</protein>
<proteinExistence type="predicted"/>
<dbReference type="SMART" id="SM00249">
    <property type="entry name" value="PHD"/>
    <property type="match status" value="3"/>
</dbReference>
<keyword evidence="8" id="KW-1185">Reference proteome</keyword>
<evidence type="ECO:0000256" key="1">
    <source>
        <dbReference type="ARBA" id="ARBA00022723"/>
    </source>
</evidence>